<feature type="region of interest" description="Disordered" evidence="7">
    <location>
        <begin position="528"/>
        <end position="548"/>
    </location>
</feature>
<dbReference type="InterPro" id="IPR031717">
    <property type="entry name" value="ODO-1/KGD_C"/>
</dbReference>
<reference evidence="9 12" key="2">
    <citation type="submission" date="2020-07" db="EMBL/GenBank/DDBJ databases">
        <authorList>
            <person name="Feng H."/>
        </authorList>
    </citation>
    <scope>NUCLEOTIDE SEQUENCE [LARGE SCALE GENOMIC DNA]</scope>
    <source>
        <strain evidence="9">S-12</strain>
        <strain evidence="12">s-12</strain>
    </source>
</reference>
<dbReference type="SUPFAM" id="SSF52518">
    <property type="entry name" value="Thiamin diphosphate-binding fold (THDP-binding)"/>
    <property type="match status" value="2"/>
</dbReference>
<evidence type="ECO:0000259" key="8">
    <source>
        <dbReference type="SMART" id="SM00861"/>
    </source>
</evidence>
<proteinExistence type="inferred from homology"/>
<keyword evidence="4 6" id="KW-0324">Glycolysis</keyword>
<evidence type="ECO:0000313" key="11">
    <source>
        <dbReference type="Proteomes" id="UP000472971"/>
    </source>
</evidence>
<dbReference type="NCBIfam" id="TIGR00239">
    <property type="entry name" value="2oxo_dh_E1"/>
    <property type="match status" value="1"/>
</dbReference>
<name>A0A6B3W1B0_9BACI</name>
<comment type="similarity">
    <text evidence="6">Belongs to the alpha-ketoglutarate dehydrogenase family.</text>
</comment>
<dbReference type="Gene3D" id="1.10.287.1150">
    <property type="entry name" value="TPP helical domain"/>
    <property type="match status" value="1"/>
</dbReference>
<dbReference type="RefSeq" id="WP_163242843.1">
    <property type="nucleotide sequence ID" value="NZ_CP082780.1"/>
</dbReference>
<evidence type="ECO:0000256" key="3">
    <source>
        <dbReference type="ARBA" id="ARBA00023052"/>
    </source>
</evidence>
<dbReference type="Gene3D" id="3.40.50.12470">
    <property type="match status" value="1"/>
</dbReference>
<dbReference type="InterPro" id="IPR001017">
    <property type="entry name" value="DH_E1"/>
</dbReference>
<comment type="caution">
    <text evidence="10">The sequence shown here is derived from an EMBL/GenBank/DDBJ whole genome shotgun (WGS) entry which is preliminary data.</text>
</comment>
<dbReference type="EC" id="1.2.4.2" evidence="6"/>
<keyword evidence="2 6" id="KW-0560">Oxidoreductase</keyword>
<dbReference type="NCBIfam" id="NF008907">
    <property type="entry name" value="PRK12270.1"/>
    <property type="match status" value="1"/>
</dbReference>
<dbReference type="InterPro" id="IPR011603">
    <property type="entry name" value="2oxoglutarate_DH_E1"/>
</dbReference>
<evidence type="ECO:0000256" key="1">
    <source>
        <dbReference type="ARBA" id="ARBA00001964"/>
    </source>
</evidence>
<sequence length="947" mass="106849">MKKQAVVRDEPWQSFYGPNLGYVMELYEQYLQDENAVEPEMCEFFSTWTPESKKETARREVIQNQSVGNVHIDKLLAAIKLIDRLRVYGHLAAEIYPLKNRKRETKLIDPEHYGLTEADLENLDAALIWPNAPSHITNGLEVYNHLKHVYTKSIAVEFHHVENLDEKQWLTEKFENELFSTSISPEKKISMLTRLIEVEEFEKFLHRTFVGQKRFSIEGLDAMIPILDEIISLSVQSGAKTINIGMAHRGRLNVLAHVLEKPYEMIFSEFQHAPNKELVPSEGSIGINYGWTGDVKYHLGLDRQIKDDNTVQARITLANNPSHLEFVSPVVEGFTRAAQDDRTNPGYPSHNPATALPILIHGDAAFPGQGIVAETLNLSSLFGYKTGGAIHIIANNTIGFTTESKDSRSTKYASDLAKGYEIPIIRVNADDPEACMIAVKLACEYRETFKKDFLIDLVGYRRFGHNEMDEPLATNPLLYSIIPAHPTVKTIYSKQLVAEGVITEKQVNTIEQSVQEKLRSAYEKVPKERHDSNVELDPPETVEKGLPKMNTSVPLNMLKEVNDGLLNWPKDFHVFNKLEKILKRRSDAFTKKDLVDWSLAEALAFGTIISDGVPIRLTGQDSERGTFAHRHIVLHDHETGEIFSPLHTLQTAKASFAVHNSPLSEASVVGFEYGYNVFAPETLVLWEAQFGDFANSAQVMFDQFVAAGRAKWGQKSGLVILLPHGYEGQGPEHSSGRVERFLQLAAENNWTVANLTSAAQYFHILRRQAAILQKDEVRPLVLMSPKSLLRNPNVASSASELTEGEFKAVIEQPKLGGTPEKVERIVLCSGKIAINLAENIQSFEEMDWLHILRIEEIYPFPFETLTNIIKRYPNLTELVWIQEEPKNMGAWNFVEPRIHSIAKEGVSIKYIGRRRRSSPAEGDPNVHKAEQARIITEALTRNIEGGL</sequence>
<evidence type="ECO:0000256" key="7">
    <source>
        <dbReference type="SAM" id="MobiDB-lite"/>
    </source>
</evidence>
<protein>
    <recommendedName>
        <fullName evidence="6">2-oxoglutarate dehydrogenase E1 component</fullName>
        <ecNumber evidence="6">1.2.4.2</ecNumber>
    </recommendedName>
    <alternativeName>
        <fullName evidence="6">Alpha-ketoglutarate dehydrogenase</fullName>
    </alternativeName>
</protein>
<accession>A0A6B3W1B0</accession>
<comment type="catalytic activity">
    <reaction evidence="5 6">
        <text>N(6)-[(R)-lipoyl]-L-lysyl-[protein] + 2-oxoglutarate + H(+) = N(6)-[(R)-S(8)-succinyldihydrolipoyl]-L-lysyl-[protein] + CO2</text>
        <dbReference type="Rhea" id="RHEA:12188"/>
        <dbReference type="Rhea" id="RHEA-COMP:10474"/>
        <dbReference type="Rhea" id="RHEA-COMP:20092"/>
        <dbReference type="ChEBI" id="CHEBI:15378"/>
        <dbReference type="ChEBI" id="CHEBI:16526"/>
        <dbReference type="ChEBI" id="CHEBI:16810"/>
        <dbReference type="ChEBI" id="CHEBI:83099"/>
        <dbReference type="ChEBI" id="CHEBI:83120"/>
        <dbReference type="EC" id="1.2.4.2"/>
    </reaction>
</comment>
<evidence type="ECO:0000313" key="9">
    <source>
        <dbReference type="EMBL" id="MBA4537160.1"/>
    </source>
</evidence>
<keyword evidence="3 6" id="KW-0786">Thiamine pyrophosphate</keyword>
<dbReference type="PANTHER" id="PTHR23152">
    <property type="entry name" value="2-OXOGLUTARATE DEHYDROGENASE"/>
    <property type="match status" value="1"/>
</dbReference>
<dbReference type="Proteomes" id="UP000570010">
    <property type="component" value="Unassembled WGS sequence"/>
</dbReference>
<dbReference type="Pfam" id="PF02779">
    <property type="entry name" value="Transket_pyr"/>
    <property type="match status" value="1"/>
</dbReference>
<keyword evidence="11" id="KW-1185">Reference proteome</keyword>
<dbReference type="GO" id="GO:0030976">
    <property type="term" value="F:thiamine pyrophosphate binding"/>
    <property type="evidence" value="ECO:0007669"/>
    <property type="project" value="UniProtKB-UniRule"/>
</dbReference>
<evidence type="ECO:0000256" key="2">
    <source>
        <dbReference type="ARBA" id="ARBA00023002"/>
    </source>
</evidence>
<comment type="cofactor">
    <cofactor evidence="1 6">
        <name>thiamine diphosphate</name>
        <dbReference type="ChEBI" id="CHEBI:58937"/>
    </cofactor>
</comment>
<dbReference type="EMBL" id="JACEIO010000016">
    <property type="protein sequence ID" value="MBA4537160.1"/>
    <property type="molecule type" value="Genomic_DNA"/>
</dbReference>
<dbReference type="GO" id="GO:0004591">
    <property type="term" value="F:oxoglutarate dehydrogenase (succinyl-transferring) activity"/>
    <property type="evidence" value="ECO:0007669"/>
    <property type="project" value="UniProtKB-UniRule"/>
</dbReference>
<dbReference type="AlphaFoldDB" id="A0A6B3W1B0"/>
<dbReference type="Gene3D" id="3.40.50.970">
    <property type="match status" value="1"/>
</dbReference>
<dbReference type="InterPro" id="IPR029061">
    <property type="entry name" value="THDP-binding"/>
</dbReference>
<dbReference type="FunFam" id="3.40.50.970:FF:000036">
    <property type="entry name" value="2-oxoglutarate dehydrogenase E1 component"/>
    <property type="match status" value="1"/>
</dbReference>
<organism evidence="10 11">
    <name type="scientific">Bacillus aquiflavi</name>
    <dbReference type="NCBI Taxonomy" id="2672567"/>
    <lineage>
        <taxon>Bacteria</taxon>
        <taxon>Bacillati</taxon>
        <taxon>Bacillota</taxon>
        <taxon>Bacilli</taxon>
        <taxon>Bacillales</taxon>
        <taxon>Bacillaceae</taxon>
        <taxon>Bacillus</taxon>
    </lineage>
</organism>
<dbReference type="GO" id="GO:0045252">
    <property type="term" value="C:oxoglutarate dehydrogenase complex"/>
    <property type="evidence" value="ECO:0007669"/>
    <property type="project" value="TreeGrafter"/>
</dbReference>
<dbReference type="HAMAP" id="MF_01169">
    <property type="entry name" value="SucA_OdhA"/>
    <property type="match status" value="1"/>
</dbReference>
<evidence type="ECO:0000256" key="4">
    <source>
        <dbReference type="ARBA" id="ARBA00023152"/>
    </source>
</evidence>
<feature type="domain" description="Transketolase-like pyrimidine-binding" evidence="8">
    <location>
        <begin position="595"/>
        <end position="791"/>
    </location>
</feature>
<dbReference type="Pfam" id="PF16870">
    <property type="entry name" value="OxoGdeHyase_C"/>
    <property type="match status" value="1"/>
</dbReference>
<dbReference type="NCBIfam" id="NF006914">
    <property type="entry name" value="PRK09404.1"/>
    <property type="match status" value="1"/>
</dbReference>
<dbReference type="Pfam" id="PF00676">
    <property type="entry name" value="E1_dh"/>
    <property type="match status" value="1"/>
</dbReference>
<evidence type="ECO:0000256" key="5">
    <source>
        <dbReference type="ARBA" id="ARBA00051911"/>
    </source>
</evidence>
<gene>
    <name evidence="6" type="primary">odhA</name>
    <name evidence="10" type="ORF">G4D64_13195</name>
    <name evidence="9" type="ORF">H1Z61_08385</name>
</gene>
<dbReference type="GO" id="GO:0006099">
    <property type="term" value="P:tricarboxylic acid cycle"/>
    <property type="evidence" value="ECO:0007669"/>
    <property type="project" value="TreeGrafter"/>
</dbReference>
<dbReference type="Gene3D" id="3.40.50.11610">
    <property type="entry name" value="Multifunctional 2-oxoglutarate metabolism enzyme, C-terminal domain"/>
    <property type="match status" value="1"/>
</dbReference>
<dbReference type="InterPro" id="IPR042179">
    <property type="entry name" value="KGD_C_sf"/>
</dbReference>
<dbReference type="InterPro" id="IPR005475">
    <property type="entry name" value="Transketolase-like_Pyr-bd"/>
</dbReference>
<dbReference type="Proteomes" id="UP000472971">
    <property type="component" value="Unassembled WGS sequence"/>
</dbReference>
<dbReference type="EMBL" id="JAAIWN010000034">
    <property type="protein sequence ID" value="NEY82435.1"/>
    <property type="molecule type" value="Genomic_DNA"/>
</dbReference>
<evidence type="ECO:0000256" key="6">
    <source>
        <dbReference type="HAMAP-Rule" id="MF_01169"/>
    </source>
</evidence>
<reference evidence="10 11" key="1">
    <citation type="submission" date="2020-02" db="EMBL/GenBank/DDBJ databases">
        <title>Bacillus aquiflavi sp. nov., isolated from yellow water of strong flavor Chinese baijiu in Yibin region of China.</title>
        <authorList>
            <person name="Xie J."/>
        </authorList>
    </citation>
    <scope>NUCLEOTIDE SEQUENCE [LARGE SCALE GENOMIC DNA]</scope>
    <source>
        <strain evidence="10 11">3H-10</strain>
    </source>
</reference>
<comment type="function">
    <text evidence="6">E1 component of the 2-oxoglutarate dehydrogenase (OGDH) complex which catalyzes the decarboxylation of 2-oxoglutarate, the first step in the conversion of 2-oxoglutarate to succinyl-CoA and CO(2).</text>
</comment>
<dbReference type="InterPro" id="IPR023784">
    <property type="entry name" value="2oxoglutarate_DH_E1_bac"/>
</dbReference>
<evidence type="ECO:0000313" key="10">
    <source>
        <dbReference type="EMBL" id="NEY82435.1"/>
    </source>
</evidence>
<dbReference type="PANTHER" id="PTHR23152:SF4">
    <property type="entry name" value="2-OXOADIPATE DEHYDROGENASE COMPLEX COMPONENT E1"/>
    <property type="match status" value="1"/>
</dbReference>
<comment type="subunit">
    <text evidence="6">Homodimer. Part of the 2-oxoglutarate dehydrogenase (OGDH) complex composed of E1 (2-oxoglutarate dehydrogenase), E2 (dihydrolipoamide succinyltransferase) and E3 (dihydrolipoamide dehydrogenase); the complex contains multiple copies of the three enzymatic components (E1, E2 and E3).</text>
</comment>
<dbReference type="SMART" id="SM00861">
    <property type="entry name" value="Transket_pyr"/>
    <property type="match status" value="1"/>
</dbReference>
<dbReference type="GO" id="GO:0006096">
    <property type="term" value="P:glycolytic process"/>
    <property type="evidence" value="ECO:0007669"/>
    <property type="project" value="UniProtKB-UniRule"/>
</dbReference>
<dbReference type="GO" id="GO:0005829">
    <property type="term" value="C:cytosol"/>
    <property type="evidence" value="ECO:0007669"/>
    <property type="project" value="TreeGrafter"/>
</dbReference>
<evidence type="ECO:0000313" key="12">
    <source>
        <dbReference type="Proteomes" id="UP000570010"/>
    </source>
</evidence>
<dbReference type="PIRSF" id="PIRSF000157">
    <property type="entry name" value="Oxoglu_dh_E1"/>
    <property type="match status" value="1"/>
</dbReference>
<dbReference type="CDD" id="cd02016">
    <property type="entry name" value="TPP_E1_OGDC_like"/>
    <property type="match status" value="1"/>
</dbReference>